<organism evidence="3 4">
    <name type="scientific">Poriferisphaera corsica</name>
    <dbReference type="NCBI Taxonomy" id="2528020"/>
    <lineage>
        <taxon>Bacteria</taxon>
        <taxon>Pseudomonadati</taxon>
        <taxon>Planctomycetota</taxon>
        <taxon>Phycisphaerae</taxon>
        <taxon>Phycisphaerales</taxon>
        <taxon>Phycisphaeraceae</taxon>
        <taxon>Poriferisphaera</taxon>
    </lineage>
</organism>
<proteinExistence type="inferred from homology"/>
<evidence type="ECO:0000256" key="2">
    <source>
        <dbReference type="ARBA" id="ARBA00008424"/>
    </source>
</evidence>
<dbReference type="AlphaFoldDB" id="A0A517YU76"/>
<name>A0A517YU76_9BACT</name>
<dbReference type="KEGG" id="pcor:KS4_18480"/>
<gene>
    <name evidence="3" type="ORF">KS4_18480</name>
</gene>
<dbReference type="Pfam" id="PF07432">
    <property type="entry name" value="Hc1"/>
    <property type="match status" value="1"/>
</dbReference>
<dbReference type="GO" id="GO:0030527">
    <property type="term" value="F:structural constituent of chromatin"/>
    <property type="evidence" value="ECO:0007669"/>
    <property type="project" value="InterPro"/>
</dbReference>
<reference evidence="3 4" key="1">
    <citation type="submission" date="2019-02" db="EMBL/GenBank/DDBJ databases">
        <title>Deep-cultivation of Planctomycetes and their phenomic and genomic characterization uncovers novel biology.</title>
        <authorList>
            <person name="Wiegand S."/>
            <person name="Jogler M."/>
            <person name="Boedeker C."/>
            <person name="Pinto D."/>
            <person name="Vollmers J."/>
            <person name="Rivas-Marin E."/>
            <person name="Kohn T."/>
            <person name="Peeters S.H."/>
            <person name="Heuer A."/>
            <person name="Rast P."/>
            <person name="Oberbeckmann S."/>
            <person name="Bunk B."/>
            <person name="Jeske O."/>
            <person name="Meyerdierks A."/>
            <person name="Storesund J.E."/>
            <person name="Kallscheuer N."/>
            <person name="Luecker S."/>
            <person name="Lage O.M."/>
            <person name="Pohl T."/>
            <person name="Merkel B.J."/>
            <person name="Hornburger P."/>
            <person name="Mueller R.-W."/>
            <person name="Bruemmer F."/>
            <person name="Labrenz M."/>
            <person name="Spormann A.M."/>
            <person name="Op den Camp H."/>
            <person name="Overmann J."/>
            <person name="Amann R."/>
            <person name="Jetten M.S.M."/>
            <person name="Mascher T."/>
            <person name="Medema M.H."/>
            <person name="Devos D.P."/>
            <person name="Kaster A.-K."/>
            <person name="Ovreas L."/>
            <person name="Rohde M."/>
            <person name="Galperin M.Y."/>
            <person name="Jogler C."/>
        </authorList>
    </citation>
    <scope>NUCLEOTIDE SEQUENCE [LARGE SCALE GENOMIC DNA]</scope>
    <source>
        <strain evidence="3 4">KS4</strain>
    </source>
</reference>
<evidence type="ECO:0000313" key="4">
    <source>
        <dbReference type="Proteomes" id="UP000317369"/>
    </source>
</evidence>
<dbReference type="EMBL" id="CP036425">
    <property type="protein sequence ID" value="QDU33790.1"/>
    <property type="molecule type" value="Genomic_DNA"/>
</dbReference>
<keyword evidence="4" id="KW-1185">Reference proteome</keyword>
<comment type="similarity">
    <text evidence="2">Belongs to the histone H1/H5 family. HCT subfamily.</text>
</comment>
<dbReference type="InterPro" id="IPR010886">
    <property type="entry name" value="Hc1"/>
</dbReference>
<sequence>MLETYEQLKNLVASVEDDIRKAAGGNKAAGTRVRKQMQDVKNMAQELRKKILENRDGE</sequence>
<dbReference type="RefSeq" id="WP_145077114.1">
    <property type="nucleotide sequence ID" value="NZ_CP036425.1"/>
</dbReference>
<evidence type="ECO:0000313" key="3">
    <source>
        <dbReference type="EMBL" id="QDU33790.1"/>
    </source>
</evidence>
<protein>
    <submittedName>
        <fullName evidence="3">Histone H1-like protein Hc1</fullName>
    </submittedName>
</protein>
<evidence type="ECO:0000256" key="1">
    <source>
        <dbReference type="ARBA" id="ARBA00002333"/>
    </source>
</evidence>
<dbReference type="OrthoDB" id="289850at2"/>
<comment type="function">
    <text evidence="1">Might have a role analogous to that of eukaryotic histone proteins.</text>
</comment>
<dbReference type="Proteomes" id="UP000317369">
    <property type="component" value="Chromosome"/>
</dbReference>
<accession>A0A517YU76</accession>
<dbReference type="GO" id="GO:0003677">
    <property type="term" value="F:DNA binding"/>
    <property type="evidence" value="ECO:0007669"/>
    <property type="project" value="InterPro"/>
</dbReference>